<dbReference type="EMBL" id="CM041551">
    <property type="protein sequence ID" value="KAI3354920.1"/>
    <property type="molecule type" value="Genomic_DNA"/>
</dbReference>
<gene>
    <name evidence="1" type="ORF">L3Q82_004719</name>
</gene>
<sequence>MPPGRLPREVFQACPTGRRPREDPGHAGETMSLGWLAWERLGSPRKSWRKCLGLSFCSLSEISCASLASALKSNPSHLRELELSGNNLQDSGVKLLCGFLESPHCRLQTLRLRDCSLSEISCASLASALKSNPSHLRELELRGNKLQDSGVNLCGFLESPNCRLQTLRLRFCRLSEISCASLASALKSNPSHLRELQLSFNYLQDSGVNLLCGFLESPHCRLQTLRLTSDQKMSVCVEEEEDRSESAGSSCLSLKSDGSLPRPPNFSNEPGPSDTKDDDSLAIILPFPTTSTESRGHPRTELALLTSLSILLLSLSVMLLMLAQQTIP</sequence>
<keyword evidence="2" id="KW-1185">Reference proteome</keyword>
<comment type="caution">
    <text evidence="1">The sequence shown here is derived from an EMBL/GenBank/DDBJ whole genome shotgun (WGS) entry which is preliminary data.</text>
</comment>
<evidence type="ECO:0000313" key="1">
    <source>
        <dbReference type="EMBL" id="KAI3354920.1"/>
    </source>
</evidence>
<name>A0ACB8VGY2_9TELE</name>
<reference evidence="1" key="1">
    <citation type="submission" date="2022-04" db="EMBL/GenBank/DDBJ databases">
        <title>Jade perch genome.</title>
        <authorList>
            <person name="Chao B."/>
        </authorList>
    </citation>
    <scope>NUCLEOTIDE SEQUENCE</scope>
    <source>
        <strain evidence="1">CB-2022</strain>
    </source>
</reference>
<proteinExistence type="predicted"/>
<accession>A0ACB8VGY2</accession>
<organism evidence="1 2">
    <name type="scientific">Scortum barcoo</name>
    <name type="common">barcoo grunter</name>
    <dbReference type="NCBI Taxonomy" id="214431"/>
    <lineage>
        <taxon>Eukaryota</taxon>
        <taxon>Metazoa</taxon>
        <taxon>Chordata</taxon>
        <taxon>Craniata</taxon>
        <taxon>Vertebrata</taxon>
        <taxon>Euteleostomi</taxon>
        <taxon>Actinopterygii</taxon>
        <taxon>Neopterygii</taxon>
        <taxon>Teleostei</taxon>
        <taxon>Neoteleostei</taxon>
        <taxon>Acanthomorphata</taxon>
        <taxon>Eupercaria</taxon>
        <taxon>Centrarchiformes</taxon>
        <taxon>Terapontoidei</taxon>
        <taxon>Terapontidae</taxon>
        <taxon>Scortum</taxon>
    </lineage>
</organism>
<evidence type="ECO:0000313" key="2">
    <source>
        <dbReference type="Proteomes" id="UP000831701"/>
    </source>
</evidence>
<dbReference type="Proteomes" id="UP000831701">
    <property type="component" value="Chromosome 21"/>
</dbReference>
<protein>
    <submittedName>
        <fullName evidence="1">Uncharacterized protein</fullName>
    </submittedName>
</protein>